<evidence type="ECO:0000313" key="2">
    <source>
        <dbReference type="Proteomes" id="UP001652504"/>
    </source>
</evidence>
<protein>
    <submittedName>
        <fullName evidence="1">Tandem-95 repeat protein</fullName>
    </submittedName>
</protein>
<dbReference type="Pfam" id="PF17963">
    <property type="entry name" value="Big_9"/>
    <property type="match status" value="1"/>
</dbReference>
<organism evidence="1 2">
    <name type="scientific">Fluctibacter corallii</name>
    <dbReference type="NCBI Taxonomy" id="2984329"/>
    <lineage>
        <taxon>Bacteria</taxon>
        <taxon>Pseudomonadati</taxon>
        <taxon>Pseudomonadota</taxon>
        <taxon>Gammaproteobacteria</taxon>
        <taxon>Alteromonadales</taxon>
        <taxon>Alteromonadaceae</taxon>
        <taxon>Fluctibacter</taxon>
    </lineage>
</organism>
<dbReference type="EMBL" id="JAOWKX010000002">
    <property type="protein sequence ID" value="MCV2884058.1"/>
    <property type="molecule type" value="Genomic_DNA"/>
</dbReference>
<accession>A0ABT3A5U2</accession>
<evidence type="ECO:0000313" key="1">
    <source>
        <dbReference type="EMBL" id="MCV2884058.1"/>
    </source>
</evidence>
<dbReference type="NCBIfam" id="NF012211">
    <property type="entry name" value="tand_rpt_95"/>
    <property type="match status" value="1"/>
</dbReference>
<proteinExistence type="predicted"/>
<sequence length="533" mass="60062">MVSLSNTSKLVCGIFRSISLCLIAFISGELYAGQPNAWLTYFVNLDIDENNKPPVLVDERFTILEDETLSDINVLENDSDPDNDALRIVAAYANEFGQVSINTNQTLTFTPATDFYGEAIITYHVSDGVGHVKNAYARVTVEPINDIPEVNFEYEQLYSGGPENAISLTVFDAESDATQIYDLAVSEGSVSMMSNSLTYFAPEDFAGDVVLSFWITDGINPPQFIERLLSILEHPAPKIIGQQPIRFDEDEWIELTPSMFTIKDPDSSQFYFKLDDGLGTLSETLRVKPYKDAHGERVISVVLSDGEYESAPFDAKITVNSINDAPRDLAHIRLEVVEGSQYRFNFQALYFDPEAHQSLELFQSFKYDISKNRQFPTDDPERTRHGTLKPLSRTLKNGIVYHWYLYTPDPGFVGLDVFFFTVADNEGKRSTEIGEVVLAVESNRPPSWEKSVVSIGEPTFLNDVNSLATYCHAEGYPEFSIDLTLNMVRFFSPTPQGKPLKKWVCKNWIGQVVQQFESPLLVEKIPGPRLRYQ</sequence>
<comment type="caution">
    <text evidence="1">The sequence shown here is derived from an EMBL/GenBank/DDBJ whole genome shotgun (WGS) entry which is preliminary data.</text>
</comment>
<name>A0ABT3A5U2_9ALTE</name>
<keyword evidence="2" id="KW-1185">Reference proteome</keyword>
<dbReference type="Proteomes" id="UP001652504">
    <property type="component" value="Unassembled WGS sequence"/>
</dbReference>
<dbReference type="Gene3D" id="2.60.40.2810">
    <property type="match status" value="1"/>
</dbReference>
<reference evidence="1 2" key="1">
    <citation type="submission" date="2022-10" db="EMBL/GenBank/DDBJ databases">
        <title>Aestuariibacter sp. AA17 isolated from Montipora capitata coral fragment.</title>
        <authorList>
            <person name="Emsley S.A."/>
            <person name="Pfannmuller K.M."/>
            <person name="Loughran R.M."/>
            <person name="Shlafstein M."/>
            <person name="Papke E."/>
            <person name="Saw J.H."/>
            <person name="Ushijima B."/>
            <person name="Videau P."/>
        </authorList>
    </citation>
    <scope>NUCLEOTIDE SEQUENCE [LARGE SCALE GENOMIC DNA]</scope>
    <source>
        <strain evidence="1 2">AA17</strain>
    </source>
</reference>
<dbReference type="RefSeq" id="WP_263711268.1">
    <property type="nucleotide sequence ID" value="NZ_JAOWKX010000002.1"/>
</dbReference>
<gene>
    <name evidence="1" type="ORF">OE749_05060</name>
</gene>